<dbReference type="InterPro" id="IPR050986">
    <property type="entry name" value="GutQ/KpsF_isomerases"/>
</dbReference>
<dbReference type="GO" id="GO:0046872">
    <property type="term" value="F:metal ion binding"/>
    <property type="evidence" value="ECO:0007669"/>
    <property type="project" value="UniProtKB-KW"/>
</dbReference>
<feature type="site" description="Catalytically relevant" evidence="6">
    <location>
        <position position="102"/>
    </location>
</feature>
<keyword evidence="10" id="KW-0413">Isomerase</keyword>
<keyword evidence="3 7" id="KW-0129">CBS domain</keyword>
<name>A0A0S4XNH7_9BACT</name>
<feature type="domain" description="CBS" evidence="8">
    <location>
        <begin position="267"/>
        <end position="321"/>
    </location>
</feature>
<dbReference type="InterPro" id="IPR000644">
    <property type="entry name" value="CBS_dom"/>
</dbReference>
<feature type="domain" description="SIS" evidence="9">
    <location>
        <begin position="32"/>
        <end position="175"/>
    </location>
</feature>
<feature type="domain" description="CBS" evidence="8">
    <location>
        <begin position="201"/>
        <end position="259"/>
    </location>
</feature>
<dbReference type="PROSITE" id="PS51464">
    <property type="entry name" value="SIS"/>
    <property type="match status" value="1"/>
</dbReference>
<evidence type="ECO:0000256" key="6">
    <source>
        <dbReference type="PIRSR" id="PIRSR004692-3"/>
    </source>
</evidence>
<dbReference type="NCBIfam" id="TIGR00393">
    <property type="entry name" value="kpsF"/>
    <property type="match status" value="1"/>
</dbReference>
<feature type="site" description="Catalytically relevant" evidence="6">
    <location>
        <position position="143"/>
    </location>
</feature>
<protein>
    <submittedName>
        <fullName evidence="10">Arabinose-5-phosphate isomerase</fullName>
        <ecNumber evidence="10">5.3.1.13</ecNumber>
    </submittedName>
</protein>
<dbReference type="InterPro" id="IPR046348">
    <property type="entry name" value="SIS_dom_sf"/>
</dbReference>
<feature type="site" description="Catalytically relevant" evidence="6">
    <location>
        <position position="50"/>
    </location>
</feature>
<feature type="site" description="Catalytically relevant" evidence="6">
    <location>
        <position position="184"/>
    </location>
</feature>
<keyword evidence="5" id="KW-0862">Zinc</keyword>
<dbReference type="InterPro" id="IPR004800">
    <property type="entry name" value="KdsD/KpsF-type"/>
</dbReference>
<evidence type="ECO:0000256" key="2">
    <source>
        <dbReference type="ARBA" id="ARBA00022737"/>
    </source>
</evidence>
<dbReference type="InterPro" id="IPR001347">
    <property type="entry name" value="SIS_dom"/>
</dbReference>
<evidence type="ECO:0000256" key="4">
    <source>
        <dbReference type="PIRNR" id="PIRNR004692"/>
    </source>
</evidence>
<dbReference type="Pfam" id="PF00571">
    <property type="entry name" value="CBS"/>
    <property type="match status" value="2"/>
</dbReference>
<dbReference type="GO" id="GO:0005975">
    <property type="term" value="P:carbohydrate metabolic process"/>
    <property type="evidence" value="ECO:0007669"/>
    <property type="project" value="InterPro"/>
</dbReference>
<dbReference type="Gene3D" id="3.10.580.10">
    <property type="entry name" value="CBS-domain"/>
    <property type="match status" value="1"/>
</dbReference>
<dbReference type="Pfam" id="PF01380">
    <property type="entry name" value="SIS"/>
    <property type="match status" value="1"/>
</dbReference>
<keyword evidence="2" id="KW-0677">Repeat</keyword>
<dbReference type="FunFam" id="3.40.50.10490:FF:000011">
    <property type="entry name" value="Arabinose 5-phosphate isomerase"/>
    <property type="match status" value="1"/>
</dbReference>
<evidence type="ECO:0000256" key="1">
    <source>
        <dbReference type="ARBA" id="ARBA00008165"/>
    </source>
</evidence>
<dbReference type="EMBL" id="FAXN01000050">
    <property type="protein sequence ID" value="CUV65874.1"/>
    <property type="molecule type" value="Genomic_DNA"/>
</dbReference>
<dbReference type="AlphaFoldDB" id="A0A0S4XNH7"/>
<feature type="binding site" evidence="5">
    <location>
        <position position="73"/>
    </location>
    <ligand>
        <name>Zn(2+)</name>
        <dbReference type="ChEBI" id="CHEBI:29105"/>
    </ligand>
</feature>
<dbReference type="InterPro" id="IPR046342">
    <property type="entry name" value="CBS_dom_sf"/>
</dbReference>
<dbReference type="GO" id="GO:0097367">
    <property type="term" value="F:carbohydrate derivative binding"/>
    <property type="evidence" value="ECO:0007669"/>
    <property type="project" value="InterPro"/>
</dbReference>
<evidence type="ECO:0000259" key="8">
    <source>
        <dbReference type="PROSITE" id="PS51371"/>
    </source>
</evidence>
<dbReference type="PIRSF" id="PIRSF004692">
    <property type="entry name" value="KdsD_KpsF"/>
    <property type="match status" value="1"/>
</dbReference>
<dbReference type="GO" id="GO:0019146">
    <property type="term" value="F:arabinose-5-phosphate isomerase activity"/>
    <property type="evidence" value="ECO:0007669"/>
    <property type="project" value="UniProtKB-EC"/>
</dbReference>
<gene>
    <name evidence="10" type="primary">kdsD</name>
    <name evidence="10" type="ORF">BN3087_490009</name>
</gene>
<organism evidence="10">
    <name type="scientific">Sulfurovum sp. enrichment culture clone C5</name>
    <dbReference type="NCBI Taxonomy" id="497650"/>
    <lineage>
        <taxon>Bacteria</taxon>
        <taxon>Pseudomonadati</taxon>
        <taxon>Campylobacterota</taxon>
        <taxon>Epsilonproteobacteria</taxon>
        <taxon>Campylobacterales</taxon>
        <taxon>Sulfurovaceae</taxon>
        <taxon>Sulfurovum</taxon>
        <taxon>environmental samples</taxon>
    </lineage>
</organism>
<dbReference type="PROSITE" id="PS51371">
    <property type="entry name" value="CBS"/>
    <property type="match status" value="2"/>
</dbReference>
<dbReference type="PANTHER" id="PTHR42745:SF1">
    <property type="entry name" value="ARABINOSE 5-PHOSPHATE ISOMERASE KDSD"/>
    <property type="match status" value="1"/>
</dbReference>
<dbReference type="Gene3D" id="3.40.50.10490">
    <property type="entry name" value="Glucose-6-phosphate isomerase like protein, domain 1"/>
    <property type="match status" value="1"/>
</dbReference>
<evidence type="ECO:0000256" key="5">
    <source>
        <dbReference type="PIRSR" id="PIRSR004692-2"/>
    </source>
</evidence>
<dbReference type="InterPro" id="IPR035474">
    <property type="entry name" value="SIS_Kpsf"/>
</dbReference>
<reference evidence="10" key="1">
    <citation type="submission" date="2015-11" db="EMBL/GenBank/DDBJ databases">
        <authorList>
            <person name="Zhang Y."/>
            <person name="Guo Z."/>
        </authorList>
    </citation>
    <scope>NUCLEOTIDE SEQUENCE</scope>
    <source>
        <strain evidence="10">BN30871</strain>
    </source>
</reference>
<dbReference type="GO" id="GO:1901135">
    <property type="term" value="P:carbohydrate derivative metabolic process"/>
    <property type="evidence" value="ECO:0007669"/>
    <property type="project" value="InterPro"/>
</dbReference>
<evidence type="ECO:0000313" key="10">
    <source>
        <dbReference type="EMBL" id="CUV65874.1"/>
    </source>
</evidence>
<proteinExistence type="inferred from homology"/>
<accession>A0A0S4XNH7</accession>
<evidence type="ECO:0000259" key="9">
    <source>
        <dbReference type="PROSITE" id="PS51464"/>
    </source>
</evidence>
<keyword evidence="5" id="KW-0479">Metal-binding</keyword>
<dbReference type="CDD" id="cd05014">
    <property type="entry name" value="SIS_Kpsf"/>
    <property type="match status" value="1"/>
</dbReference>
<dbReference type="CDD" id="cd04604">
    <property type="entry name" value="CBS_pair_SIS_assoc"/>
    <property type="match status" value="1"/>
</dbReference>
<comment type="similarity">
    <text evidence="1 4">Belongs to the SIS family. GutQ/KpsF subfamily.</text>
</comment>
<sequence length="321" mass="34320">MDDIQIAKETLEIEAFALKAAADMIDANFSKTVEMILSTKGKLIIAGVGKSGLVGAKMAATFASTGTPSFFLHPTEALHGDLGMMGKEDTVLAISYSGESEELAKILPHIKRLGVKLIGMTASKESTLGSFSDIVLPIKIHKEACPLGAAPTTSTTLTMALGDALAVALMHRRGFKQEDFASFHPGGSLGKRLFVKASDIMKKDDLPIIGEQTSLKDAIMVMNEGKIGTVLIINKENALTSLLSDGDLRRALGKDDFDLSLPALNYATKNPISLDDENLLATDVLKLIEAKKIQLLPITDKEKKIIGTIHIHDLINAGIKS</sequence>
<dbReference type="SUPFAM" id="SSF53697">
    <property type="entry name" value="SIS domain"/>
    <property type="match status" value="1"/>
</dbReference>
<evidence type="ECO:0000256" key="7">
    <source>
        <dbReference type="PROSITE-ProRule" id="PRU00703"/>
    </source>
</evidence>
<dbReference type="EC" id="5.3.1.13" evidence="10"/>
<evidence type="ECO:0000256" key="3">
    <source>
        <dbReference type="ARBA" id="ARBA00023122"/>
    </source>
</evidence>
<dbReference type="PANTHER" id="PTHR42745">
    <property type="match status" value="1"/>
</dbReference>